<sequence>MPVRIILRVLASAAIAYMAFRMSTQITGLSKLAAPMTQFSAKSAAETIANVNPLPTLFVSHGGPTFIYENDETGNKGAWRAIRGLGTVIKKKWKPDYIIVVSAHWQLNGSKSIEVAVPPRKSLFGQKAPETTMNGDWVENPLIYDFYGFPDHMYKEKFRTWNSRFLSQLISEHLEENGFRSKLTERGLDHGAWVPLKVAFPQGPGESDMALPETPLIQVSLTGVESDFKTHARLGEVLSHFQNNMIWDPVREKHLRGLVICSGMSVHNLRDLGLALHSGGRTMPYVPEFSKILSKTMQSGPNVLNGLESLKTEHSALLRKAHPTVEHFVPIVVAAGVNKASGDRKVTEVYTADQLSMAWGTYQFGAYSP</sequence>
<evidence type="ECO:0000313" key="8">
    <source>
        <dbReference type="Proteomes" id="UP000292447"/>
    </source>
</evidence>
<evidence type="ECO:0000313" key="7">
    <source>
        <dbReference type="EMBL" id="QBM85785.1"/>
    </source>
</evidence>
<evidence type="ECO:0000256" key="1">
    <source>
        <dbReference type="ARBA" id="ARBA00001947"/>
    </source>
</evidence>
<name>A0A4P6XH43_9ASCO</name>
<keyword evidence="8" id="KW-1185">Reference proteome</keyword>
<evidence type="ECO:0000256" key="4">
    <source>
        <dbReference type="ARBA" id="ARBA00022833"/>
    </source>
</evidence>
<reference evidence="8" key="1">
    <citation type="submission" date="2019-03" db="EMBL/GenBank/DDBJ databases">
        <title>Snf2 controls pulcherriminic acid biosynthesis and connects pigmentation and antifungal activity of the yeast Metschnikowia pulcherrima.</title>
        <authorList>
            <person name="Gore-Lloyd D."/>
            <person name="Sumann I."/>
            <person name="Brachmann A.O."/>
            <person name="Schneeberger K."/>
            <person name="Ortiz-Merino R.A."/>
            <person name="Moreno-Beltran M."/>
            <person name="Schlaefli M."/>
            <person name="Kirner P."/>
            <person name="Santos Kron A."/>
            <person name="Wolfe K.H."/>
            <person name="Piel J."/>
            <person name="Ahrens C.H."/>
            <person name="Henk D."/>
            <person name="Freimoser F.M."/>
        </authorList>
    </citation>
    <scope>NUCLEOTIDE SEQUENCE [LARGE SCALE GENOMIC DNA]</scope>
    <source>
        <strain evidence="8">APC 1.2</strain>
    </source>
</reference>
<dbReference type="AlphaFoldDB" id="A0A4P6XH43"/>
<protein>
    <submittedName>
        <fullName evidence="7">Aromatic ring-opening dioxygenase, catalytic subunit, LigB family</fullName>
    </submittedName>
</protein>
<dbReference type="Proteomes" id="UP000292447">
    <property type="component" value="Chromosome I"/>
</dbReference>
<organism evidence="7 8">
    <name type="scientific">Metschnikowia aff. pulcherrima</name>
    <dbReference type="NCBI Taxonomy" id="2163413"/>
    <lineage>
        <taxon>Eukaryota</taxon>
        <taxon>Fungi</taxon>
        <taxon>Dikarya</taxon>
        <taxon>Ascomycota</taxon>
        <taxon>Saccharomycotina</taxon>
        <taxon>Pichiomycetes</taxon>
        <taxon>Metschnikowiaceae</taxon>
        <taxon>Metschnikowia</taxon>
    </lineage>
</organism>
<feature type="domain" description="Extradiol ring-cleavage dioxygenase class III enzyme subunit B" evidence="6">
    <location>
        <begin position="56"/>
        <end position="352"/>
    </location>
</feature>
<keyword evidence="5" id="KW-0560">Oxidoreductase</keyword>
<evidence type="ECO:0000256" key="5">
    <source>
        <dbReference type="ARBA" id="ARBA00023002"/>
    </source>
</evidence>
<keyword evidence="4" id="KW-0862">Zinc</keyword>
<dbReference type="InterPro" id="IPR004183">
    <property type="entry name" value="Xdiol_dOase_suB"/>
</dbReference>
<comment type="cofactor">
    <cofactor evidence="1">
        <name>Zn(2+)</name>
        <dbReference type="ChEBI" id="CHEBI:29105"/>
    </cofactor>
</comment>
<dbReference type="GO" id="GO:0008198">
    <property type="term" value="F:ferrous iron binding"/>
    <property type="evidence" value="ECO:0007669"/>
    <property type="project" value="InterPro"/>
</dbReference>
<keyword evidence="7" id="KW-0223">Dioxygenase</keyword>
<gene>
    <name evidence="7" type="primary">MPUL0A04110</name>
    <name evidence="7" type="ORF">METSCH_A04110</name>
</gene>
<dbReference type="STRING" id="2163413.A0A4P6XH43"/>
<dbReference type="GO" id="GO:0008270">
    <property type="term" value="F:zinc ion binding"/>
    <property type="evidence" value="ECO:0007669"/>
    <property type="project" value="InterPro"/>
</dbReference>
<dbReference type="PANTHER" id="PTHR30096">
    <property type="entry name" value="4,5-DOPA DIOXYGENASE EXTRADIOL-LIKE PROTEIN"/>
    <property type="match status" value="1"/>
</dbReference>
<dbReference type="SUPFAM" id="SSF53213">
    <property type="entry name" value="LigB-like"/>
    <property type="match status" value="1"/>
</dbReference>
<proteinExistence type="inferred from homology"/>
<keyword evidence="3" id="KW-0479">Metal-binding</keyword>
<accession>A0A4P6XH43</accession>
<dbReference type="PANTHER" id="PTHR30096:SF0">
    <property type="entry name" value="4,5-DOPA DIOXYGENASE EXTRADIOL-LIKE PROTEIN"/>
    <property type="match status" value="1"/>
</dbReference>
<dbReference type="GO" id="GO:0016702">
    <property type="term" value="F:oxidoreductase activity, acting on single donors with incorporation of molecular oxygen, incorporation of two atoms of oxygen"/>
    <property type="evidence" value="ECO:0007669"/>
    <property type="project" value="UniProtKB-ARBA"/>
</dbReference>
<dbReference type="Gene3D" id="3.40.830.10">
    <property type="entry name" value="LigB-like"/>
    <property type="match status" value="1"/>
</dbReference>
<evidence type="ECO:0000259" key="6">
    <source>
        <dbReference type="Pfam" id="PF02900"/>
    </source>
</evidence>
<dbReference type="InterPro" id="IPR014436">
    <property type="entry name" value="Extradiol_dOase_DODA"/>
</dbReference>
<dbReference type="CDD" id="cd07363">
    <property type="entry name" value="45_DOPA_Dioxygenase"/>
    <property type="match status" value="1"/>
</dbReference>
<dbReference type="Pfam" id="PF02900">
    <property type="entry name" value="LigB"/>
    <property type="match status" value="1"/>
</dbReference>
<evidence type="ECO:0000256" key="2">
    <source>
        <dbReference type="ARBA" id="ARBA00007581"/>
    </source>
</evidence>
<comment type="similarity">
    <text evidence="2">Belongs to the DODA-type extradiol aromatic ring-opening dioxygenase family.</text>
</comment>
<dbReference type="EMBL" id="CP034456">
    <property type="protein sequence ID" value="QBM85785.1"/>
    <property type="molecule type" value="Genomic_DNA"/>
</dbReference>
<evidence type="ECO:0000256" key="3">
    <source>
        <dbReference type="ARBA" id="ARBA00022723"/>
    </source>
</evidence>